<keyword evidence="5" id="KW-0408">Iron</keyword>
<accession>A0A931MXW1</accession>
<sequence length="201" mass="20731">MLTSTNKSRPVYPGLAPRPFAQRHLIAAEGEGAAAVAELVAAGAADFAAKASILYTAGASAPSDPAGRLGALGADSLATFPSIETLLFRLDAMLATAGMGTALYVTGTEGFIGRVIALAAGHGIDHLTIAAEHRGSLARRVQCVHCKGFTENVTTSVVACSHCALPLTVRDHYSRRLGAFQGVCVNAEDPSEAPVAEEVFR</sequence>
<dbReference type="Pfam" id="PF22290">
    <property type="entry name" value="DmmA-like_N"/>
    <property type="match status" value="1"/>
</dbReference>
<dbReference type="GO" id="GO:0016491">
    <property type="term" value="F:oxidoreductase activity"/>
    <property type="evidence" value="ECO:0007669"/>
    <property type="project" value="UniProtKB-KW"/>
</dbReference>
<dbReference type="InterPro" id="IPR048037">
    <property type="entry name" value="DmmA-like_C"/>
</dbReference>
<dbReference type="GO" id="GO:0051537">
    <property type="term" value="F:2 iron, 2 sulfur cluster binding"/>
    <property type="evidence" value="ECO:0007669"/>
    <property type="project" value="UniProtKB-KW"/>
</dbReference>
<comment type="caution">
    <text evidence="9">The sequence shown here is derived from an EMBL/GenBank/DDBJ whole genome shotgun (WGS) entry which is preliminary data.</text>
</comment>
<dbReference type="EMBL" id="JADZLT010000036">
    <property type="protein sequence ID" value="MBH0236424.1"/>
    <property type="molecule type" value="Genomic_DNA"/>
</dbReference>
<keyword evidence="1" id="KW-0285">Flavoprotein</keyword>
<evidence type="ECO:0000259" key="7">
    <source>
        <dbReference type="Pfam" id="PF22289"/>
    </source>
</evidence>
<keyword evidence="6" id="KW-0411">Iron-sulfur</keyword>
<evidence type="ECO:0000256" key="1">
    <source>
        <dbReference type="ARBA" id="ARBA00022630"/>
    </source>
</evidence>
<evidence type="ECO:0000256" key="5">
    <source>
        <dbReference type="ARBA" id="ARBA00023004"/>
    </source>
</evidence>
<dbReference type="InterPro" id="IPR054582">
    <property type="entry name" value="DmmA-like_N"/>
</dbReference>
<feature type="domain" description="Dimethylamine monooxygenase subunit DmmA-like C-terminal" evidence="7">
    <location>
        <begin position="140"/>
        <end position="183"/>
    </location>
</feature>
<dbReference type="NCBIfam" id="NF041259">
    <property type="entry name" value="mono_DmmA_fam"/>
    <property type="match status" value="1"/>
</dbReference>
<reference evidence="9" key="1">
    <citation type="submission" date="2020-12" db="EMBL/GenBank/DDBJ databases">
        <title>Methylobrevis albus sp. nov., isolated from fresh water lack sediment.</title>
        <authorList>
            <person name="Zou Q."/>
        </authorList>
    </citation>
    <scope>NUCLEOTIDE SEQUENCE</scope>
    <source>
        <strain evidence="9">L22</strain>
    </source>
</reference>
<dbReference type="AlphaFoldDB" id="A0A931MXW1"/>
<protein>
    <submittedName>
        <fullName evidence="9">Uncharacterized protein</fullName>
    </submittedName>
</protein>
<name>A0A931MXW1_9HYPH</name>
<feature type="domain" description="Dimethylamine monooxygenase subunit DmmA-like N-terminal" evidence="8">
    <location>
        <begin position="7"/>
        <end position="129"/>
    </location>
</feature>
<evidence type="ECO:0000259" key="8">
    <source>
        <dbReference type="Pfam" id="PF22290"/>
    </source>
</evidence>
<organism evidence="9 10">
    <name type="scientific">Methylobrevis albus</name>
    <dbReference type="NCBI Taxonomy" id="2793297"/>
    <lineage>
        <taxon>Bacteria</taxon>
        <taxon>Pseudomonadati</taxon>
        <taxon>Pseudomonadota</taxon>
        <taxon>Alphaproteobacteria</taxon>
        <taxon>Hyphomicrobiales</taxon>
        <taxon>Pleomorphomonadaceae</taxon>
        <taxon>Methylobrevis</taxon>
    </lineage>
</organism>
<dbReference type="Pfam" id="PF22289">
    <property type="entry name" value="DmmA-like_C"/>
    <property type="match status" value="1"/>
</dbReference>
<dbReference type="GO" id="GO:0046872">
    <property type="term" value="F:metal ion binding"/>
    <property type="evidence" value="ECO:0007669"/>
    <property type="project" value="UniProtKB-KW"/>
</dbReference>
<dbReference type="RefSeq" id="WP_197309518.1">
    <property type="nucleotide sequence ID" value="NZ_JADZLT010000036.1"/>
</dbReference>
<evidence type="ECO:0000256" key="3">
    <source>
        <dbReference type="ARBA" id="ARBA00022723"/>
    </source>
</evidence>
<keyword evidence="10" id="KW-1185">Reference proteome</keyword>
<evidence type="ECO:0000256" key="2">
    <source>
        <dbReference type="ARBA" id="ARBA00022714"/>
    </source>
</evidence>
<evidence type="ECO:0000256" key="6">
    <source>
        <dbReference type="ARBA" id="ARBA00023014"/>
    </source>
</evidence>
<evidence type="ECO:0000313" key="10">
    <source>
        <dbReference type="Proteomes" id="UP000631694"/>
    </source>
</evidence>
<evidence type="ECO:0000256" key="4">
    <source>
        <dbReference type="ARBA" id="ARBA00023002"/>
    </source>
</evidence>
<dbReference type="Proteomes" id="UP000631694">
    <property type="component" value="Unassembled WGS sequence"/>
</dbReference>
<gene>
    <name evidence="9" type="ORF">I5731_01190</name>
</gene>
<keyword evidence="2" id="KW-0001">2Fe-2S</keyword>
<keyword evidence="3" id="KW-0479">Metal-binding</keyword>
<proteinExistence type="predicted"/>
<evidence type="ECO:0000313" key="9">
    <source>
        <dbReference type="EMBL" id="MBH0236424.1"/>
    </source>
</evidence>
<keyword evidence="4" id="KW-0560">Oxidoreductase</keyword>